<evidence type="ECO:0000256" key="3">
    <source>
        <dbReference type="ARBA" id="ARBA00022833"/>
    </source>
</evidence>
<evidence type="ECO:0000256" key="2">
    <source>
        <dbReference type="ARBA" id="ARBA00022771"/>
    </source>
</evidence>
<organism evidence="8 9">
    <name type="scientific">Thauera aminoaromatica</name>
    <dbReference type="NCBI Taxonomy" id="164330"/>
    <lineage>
        <taxon>Bacteria</taxon>
        <taxon>Pseudomonadati</taxon>
        <taxon>Pseudomonadota</taxon>
        <taxon>Betaproteobacteria</taxon>
        <taxon>Rhodocyclales</taxon>
        <taxon>Zoogloeaceae</taxon>
        <taxon>Thauera</taxon>
    </lineage>
</organism>
<dbReference type="Pfam" id="PF21157">
    <property type="entry name" value="DksA_N"/>
    <property type="match status" value="1"/>
</dbReference>
<evidence type="ECO:0000256" key="5">
    <source>
        <dbReference type="SAM" id="MobiDB-lite"/>
    </source>
</evidence>
<dbReference type="SUPFAM" id="SSF57716">
    <property type="entry name" value="Glucocorticoid receptor-like (DNA-binding domain)"/>
    <property type="match status" value="1"/>
</dbReference>
<feature type="domain" description="Zinc finger DksA/TraR C4-type" evidence="6">
    <location>
        <begin position="58"/>
        <end position="93"/>
    </location>
</feature>
<dbReference type="Gene3D" id="1.20.120.910">
    <property type="entry name" value="DksA, coiled-coil domain"/>
    <property type="match status" value="1"/>
</dbReference>
<keyword evidence="1" id="KW-0479">Metal-binding</keyword>
<name>A0A5C7T9F1_THASP</name>
<feature type="region of interest" description="Disordered" evidence="5">
    <location>
        <begin position="1"/>
        <end position="31"/>
    </location>
</feature>
<proteinExistence type="predicted"/>
<evidence type="ECO:0000256" key="1">
    <source>
        <dbReference type="ARBA" id="ARBA00022723"/>
    </source>
</evidence>
<evidence type="ECO:0000256" key="4">
    <source>
        <dbReference type="PROSITE-ProRule" id="PRU00510"/>
    </source>
</evidence>
<evidence type="ECO:0000313" key="8">
    <source>
        <dbReference type="EMBL" id="TXH91675.1"/>
    </source>
</evidence>
<reference evidence="8 9" key="1">
    <citation type="submission" date="2018-09" db="EMBL/GenBank/DDBJ databases">
        <title>Metagenome Assembled Genomes from an Advanced Water Purification Facility.</title>
        <authorList>
            <person name="Stamps B.W."/>
            <person name="Spear J.R."/>
        </authorList>
    </citation>
    <scope>NUCLEOTIDE SEQUENCE [LARGE SCALE GENOMIC DNA]</scope>
    <source>
        <strain evidence="8">Bin_27_1</strain>
    </source>
</reference>
<evidence type="ECO:0000259" key="6">
    <source>
        <dbReference type="Pfam" id="PF01258"/>
    </source>
</evidence>
<dbReference type="EMBL" id="SSFD01000030">
    <property type="protein sequence ID" value="TXH91675.1"/>
    <property type="molecule type" value="Genomic_DNA"/>
</dbReference>
<protein>
    <submittedName>
        <fullName evidence="8">Uncharacterized protein</fullName>
    </submittedName>
</protein>
<dbReference type="Proteomes" id="UP000321192">
    <property type="component" value="Unassembled WGS sequence"/>
</dbReference>
<keyword evidence="3" id="KW-0862">Zinc</keyword>
<feature type="domain" description="DnaK suppressor protein DksA N-terminal" evidence="7">
    <location>
        <begin position="16"/>
        <end position="55"/>
    </location>
</feature>
<keyword evidence="2" id="KW-0863">Zinc-finger</keyword>
<dbReference type="InterPro" id="IPR020458">
    <property type="entry name" value="Znf_DskA_TraR_CS"/>
</dbReference>
<dbReference type="InterPro" id="IPR000962">
    <property type="entry name" value="Znf_DskA_TraR"/>
</dbReference>
<dbReference type="InterPro" id="IPR048489">
    <property type="entry name" value="DksA_N"/>
</dbReference>
<comment type="caution">
    <text evidence="8">The sequence shown here is derived from an EMBL/GenBank/DDBJ whole genome shotgun (WGS) entry which is preliminary data.</text>
</comment>
<dbReference type="PROSITE" id="PS01102">
    <property type="entry name" value="ZF_DKSA_1"/>
    <property type="match status" value="1"/>
</dbReference>
<dbReference type="InterPro" id="IPR037187">
    <property type="entry name" value="DnaK_N"/>
</dbReference>
<dbReference type="AlphaFoldDB" id="A0A5C7T9F1"/>
<dbReference type="RefSeq" id="WP_346765718.1">
    <property type="nucleotide sequence ID" value="NZ_SSFD01000030.1"/>
</dbReference>
<dbReference type="PROSITE" id="PS51128">
    <property type="entry name" value="ZF_DKSA_2"/>
    <property type="match status" value="1"/>
</dbReference>
<accession>A0A5C7T9F1</accession>
<evidence type="ECO:0000259" key="7">
    <source>
        <dbReference type="Pfam" id="PF21157"/>
    </source>
</evidence>
<dbReference type="GO" id="GO:0008270">
    <property type="term" value="F:zinc ion binding"/>
    <property type="evidence" value="ECO:0007669"/>
    <property type="project" value="UniProtKB-KW"/>
</dbReference>
<gene>
    <name evidence="8" type="ORF">E6Q80_02090</name>
</gene>
<evidence type="ECO:0000313" key="9">
    <source>
        <dbReference type="Proteomes" id="UP000321192"/>
    </source>
</evidence>
<dbReference type="PANTHER" id="PTHR33823:SF2">
    <property type="entry name" value="RNA POLYMERASE-BINDING TRANSCRIPTION FACTOR DKSA"/>
    <property type="match status" value="1"/>
</dbReference>
<feature type="zinc finger region" description="dksA C4-type" evidence="4">
    <location>
        <begin position="63"/>
        <end position="87"/>
    </location>
</feature>
<dbReference type="Pfam" id="PF01258">
    <property type="entry name" value="zf-dskA_traR"/>
    <property type="match status" value="1"/>
</dbReference>
<sequence length="99" mass="11189">MEKSCRPAGRRDAVETRTADPSDRASLEEDDTVELRVPDRERKLLHKIDEALAPIERGTYGWCDETGEAIGSARLIAWPTATLTVAAQQRREHRKRFTG</sequence>
<dbReference type="SUPFAM" id="SSF109635">
    <property type="entry name" value="DnaK suppressor protein DksA, alpha-hairpin domain"/>
    <property type="match status" value="1"/>
</dbReference>
<dbReference type="PANTHER" id="PTHR33823">
    <property type="entry name" value="RNA POLYMERASE-BINDING TRANSCRIPTION FACTOR DKSA-RELATED"/>
    <property type="match status" value="1"/>
</dbReference>